<dbReference type="AlphaFoldDB" id="A0A448XRM3"/>
<gene>
    <name evidence="5" type="ORF">PXEA_LOCUS36652</name>
</gene>
<evidence type="ECO:0000256" key="3">
    <source>
        <dbReference type="ARBA" id="ARBA00022833"/>
    </source>
</evidence>
<evidence type="ECO:0000256" key="2">
    <source>
        <dbReference type="ARBA" id="ARBA00022723"/>
    </source>
</evidence>
<accession>A0A448XRM3</accession>
<name>A0A448XRM3_9PLAT</name>
<dbReference type="Proteomes" id="UP000784294">
    <property type="component" value="Unassembled WGS sequence"/>
</dbReference>
<proteinExistence type="inferred from homology"/>
<keyword evidence="2" id="KW-0479">Metal-binding</keyword>
<dbReference type="PANTHER" id="PTHR14742">
    <property type="entry name" value="RIBONUCLEASE P SUBUNIT P21"/>
    <property type="match status" value="1"/>
</dbReference>
<dbReference type="GO" id="GO:0008033">
    <property type="term" value="P:tRNA processing"/>
    <property type="evidence" value="ECO:0007669"/>
    <property type="project" value="UniProtKB-KW"/>
</dbReference>
<comment type="similarity">
    <text evidence="4">Belongs to the eukaryotic/archaeal RNase P protein component 4 family.</text>
</comment>
<dbReference type="OrthoDB" id="128536at2759"/>
<keyword evidence="1" id="KW-0819">tRNA processing</keyword>
<dbReference type="GO" id="GO:0005655">
    <property type="term" value="C:nucleolar ribonuclease P complex"/>
    <property type="evidence" value="ECO:0007669"/>
    <property type="project" value="TreeGrafter"/>
</dbReference>
<dbReference type="Pfam" id="PF04032">
    <property type="entry name" value="Rpr2"/>
    <property type="match status" value="1"/>
</dbReference>
<dbReference type="GO" id="GO:0046872">
    <property type="term" value="F:metal ion binding"/>
    <property type="evidence" value="ECO:0007669"/>
    <property type="project" value="UniProtKB-KW"/>
</dbReference>
<evidence type="ECO:0000313" key="5">
    <source>
        <dbReference type="EMBL" id="VEL43212.1"/>
    </source>
</evidence>
<comment type="caution">
    <text evidence="5">The sequence shown here is derived from an EMBL/GenBank/DDBJ whole genome shotgun (WGS) entry which is preliminary data.</text>
</comment>
<evidence type="ECO:0000313" key="6">
    <source>
        <dbReference type="Proteomes" id="UP000784294"/>
    </source>
</evidence>
<protein>
    <submittedName>
        <fullName evidence="5">Uncharacterized protein</fullName>
    </submittedName>
</protein>
<keyword evidence="6" id="KW-1185">Reference proteome</keyword>
<evidence type="ECO:0000256" key="4">
    <source>
        <dbReference type="ARBA" id="ARBA00038402"/>
    </source>
</evidence>
<sequence length="129" mass="14779">MVQRLSDSSHCLPVHQHISLLYSQAYDVLAAVFSESDEFVKRMAIRLSRNYVTSLLKLAKKSRLRISPTIKKSICPRCNLVLIGGNTCSMVIRKRLIIKSCHHCFFKTVLRLGVDIFVPRRLDAYSEVK</sequence>
<dbReference type="InterPro" id="IPR007175">
    <property type="entry name" value="Rpr2/Snm1/Rpp21"/>
</dbReference>
<evidence type="ECO:0000256" key="1">
    <source>
        <dbReference type="ARBA" id="ARBA00022694"/>
    </source>
</evidence>
<dbReference type="PANTHER" id="PTHR14742:SF0">
    <property type="entry name" value="RIBONUCLEASE P PROTEIN SUBUNIT P21"/>
    <property type="match status" value="1"/>
</dbReference>
<keyword evidence="3" id="KW-0862">Zinc</keyword>
<organism evidence="5 6">
    <name type="scientific">Protopolystoma xenopodis</name>
    <dbReference type="NCBI Taxonomy" id="117903"/>
    <lineage>
        <taxon>Eukaryota</taxon>
        <taxon>Metazoa</taxon>
        <taxon>Spiralia</taxon>
        <taxon>Lophotrochozoa</taxon>
        <taxon>Platyhelminthes</taxon>
        <taxon>Monogenea</taxon>
        <taxon>Polyopisthocotylea</taxon>
        <taxon>Polystomatidea</taxon>
        <taxon>Polystomatidae</taxon>
        <taxon>Protopolystoma</taxon>
    </lineage>
</organism>
<dbReference type="EMBL" id="CAAALY010279615">
    <property type="protein sequence ID" value="VEL43212.1"/>
    <property type="molecule type" value="Genomic_DNA"/>
</dbReference>
<reference evidence="5" key="1">
    <citation type="submission" date="2018-11" db="EMBL/GenBank/DDBJ databases">
        <authorList>
            <consortium name="Pathogen Informatics"/>
        </authorList>
    </citation>
    <scope>NUCLEOTIDE SEQUENCE</scope>
</reference>